<evidence type="ECO:0000313" key="2">
    <source>
        <dbReference type="EMBL" id="GGN39273.1"/>
    </source>
</evidence>
<feature type="domain" description="NAD(P)-binding" evidence="1">
    <location>
        <begin position="7"/>
        <end position="189"/>
    </location>
</feature>
<reference evidence="3" key="1">
    <citation type="journal article" date="2019" name="Int. J. Syst. Evol. Microbiol.">
        <title>The Global Catalogue of Microorganisms (GCM) 10K type strain sequencing project: providing services to taxonomists for standard genome sequencing and annotation.</title>
        <authorList>
            <consortium name="The Broad Institute Genomics Platform"/>
            <consortium name="The Broad Institute Genome Sequencing Center for Infectious Disease"/>
            <person name="Wu L."/>
            <person name="Ma J."/>
        </authorList>
    </citation>
    <scope>NUCLEOTIDE SEQUENCE [LARGE SCALE GENOMIC DNA]</scope>
    <source>
        <strain evidence="3">JCM 16918</strain>
    </source>
</reference>
<protein>
    <submittedName>
        <fullName evidence="2">NAD-dependent dehydratase</fullName>
    </submittedName>
</protein>
<accession>A0ABQ2J4R3</accession>
<dbReference type="PANTHER" id="PTHR15020:SF50">
    <property type="entry name" value="UPF0659 PROTEIN YMR090W"/>
    <property type="match status" value="1"/>
</dbReference>
<comment type="caution">
    <text evidence="2">The sequence shown here is derived from an EMBL/GenBank/DDBJ whole genome shotgun (WGS) entry which is preliminary data.</text>
</comment>
<dbReference type="PANTHER" id="PTHR15020">
    <property type="entry name" value="FLAVIN REDUCTASE-RELATED"/>
    <property type="match status" value="1"/>
</dbReference>
<dbReference type="Proteomes" id="UP000645517">
    <property type="component" value="Unassembled WGS sequence"/>
</dbReference>
<dbReference type="InterPro" id="IPR016040">
    <property type="entry name" value="NAD(P)-bd_dom"/>
</dbReference>
<dbReference type="InterPro" id="IPR036291">
    <property type="entry name" value="NAD(P)-bd_dom_sf"/>
</dbReference>
<proteinExistence type="predicted"/>
<dbReference type="Pfam" id="PF13460">
    <property type="entry name" value="NAD_binding_10"/>
    <property type="match status" value="1"/>
</dbReference>
<dbReference type="RefSeq" id="WP_189056946.1">
    <property type="nucleotide sequence ID" value="NZ_BMOR01000009.1"/>
</dbReference>
<organism evidence="2 3">
    <name type="scientific">Deinococcus daejeonensis</name>
    <dbReference type="NCBI Taxonomy" id="1007098"/>
    <lineage>
        <taxon>Bacteria</taxon>
        <taxon>Thermotogati</taxon>
        <taxon>Deinococcota</taxon>
        <taxon>Deinococci</taxon>
        <taxon>Deinococcales</taxon>
        <taxon>Deinococcaceae</taxon>
        <taxon>Deinococcus</taxon>
    </lineage>
</organism>
<keyword evidence="3" id="KW-1185">Reference proteome</keyword>
<gene>
    <name evidence="2" type="ORF">GCM10010842_22870</name>
</gene>
<name>A0ABQ2J4R3_9DEIO</name>
<dbReference type="SUPFAM" id="SSF51735">
    <property type="entry name" value="NAD(P)-binding Rossmann-fold domains"/>
    <property type="match status" value="1"/>
</dbReference>
<evidence type="ECO:0000313" key="3">
    <source>
        <dbReference type="Proteomes" id="UP000645517"/>
    </source>
</evidence>
<evidence type="ECO:0000259" key="1">
    <source>
        <dbReference type="Pfam" id="PF13460"/>
    </source>
</evidence>
<dbReference type="EMBL" id="BMOR01000009">
    <property type="protein sequence ID" value="GGN39273.1"/>
    <property type="molecule type" value="Genomic_DNA"/>
</dbReference>
<sequence length="218" mass="22023">MNLAVIGAAGGVGRRVAAQAAAAGHQVRALVRTSEQTDMLALHGAQPVQGDLTGDWTAVLDGADAVVWAAGAGASGHFQAIDGDALIAVTDELVRRRAAADGPRRLVVVSSMGVDRPEQMPPFLAAVLRVKAVSDAHVQASGLDWTVVRPGGLTDALGTGLVNAGMPAPRGMIARDDVAAVVLACLNDPRSVGQTFEVVAGDTPVAQAVAALEEGSGE</sequence>
<dbReference type="Gene3D" id="3.40.50.720">
    <property type="entry name" value="NAD(P)-binding Rossmann-like Domain"/>
    <property type="match status" value="1"/>
</dbReference>